<keyword evidence="1" id="KW-0472">Membrane</keyword>
<evidence type="ECO:0000313" key="2">
    <source>
        <dbReference type="EMBL" id="MBO1318692.1"/>
    </source>
</evidence>
<keyword evidence="1" id="KW-1133">Transmembrane helix</keyword>
<reference evidence="2" key="1">
    <citation type="submission" date="2021-03" db="EMBL/GenBank/DDBJ databases">
        <authorList>
            <person name="Wang G."/>
        </authorList>
    </citation>
    <scope>NUCLEOTIDE SEQUENCE</scope>
    <source>
        <strain evidence="2">KCTC 12899</strain>
    </source>
</reference>
<evidence type="ECO:0000256" key="1">
    <source>
        <dbReference type="SAM" id="Phobius"/>
    </source>
</evidence>
<feature type="transmembrane region" description="Helical" evidence="1">
    <location>
        <begin position="20"/>
        <end position="41"/>
    </location>
</feature>
<dbReference type="Proteomes" id="UP000664417">
    <property type="component" value="Unassembled WGS sequence"/>
</dbReference>
<keyword evidence="3" id="KW-1185">Reference proteome</keyword>
<keyword evidence="1" id="KW-0812">Transmembrane</keyword>
<proteinExistence type="predicted"/>
<name>A0A8J7U2K5_9BACT</name>
<organism evidence="2 3">
    <name type="scientific">Acanthopleuribacter pedis</name>
    <dbReference type="NCBI Taxonomy" id="442870"/>
    <lineage>
        <taxon>Bacteria</taxon>
        <taxon>Pseudomonadati</taxon>
        <taxon>Acidobacteriota</taxon>
        <taxon>Holophagae</taxon>
        <taxon>Acanthopleuribacterales</taxon>
        <taxon>Acanthopleuribacteraceae</taxon>
        <taxon>Acanthopleuribacter</taxon>
    </lineage>
</organism>
<protein>
    <submittedName>
        <fullName evidence="2">Uncharacterized protein</fullName>
    </submittedName>
</protein>
<sequence length="48" mass="4757">MINSNLIGFNNLSNTVAPVLGLAVSAVVDVIIVVVVVIIVISSAGPPG</sequence>
<accession>A0A8J7U2K5</accession>
<comment type="caution">
    <text evidence="2">The sequence shown here is derived from an EMBL/GenBank/DDBJ whole genome shotgun (WGS) entry which is preliminary data.</text>
</comment>
<gene>
    <name evidence="2" type="ORF">J3U88_09490</name>
</gene>
<evidence type="ECO:0000313" key="3">
    <source>
        <dbReference type="Proteomes" id="UP000664417"/>
    </source>
</evidence>
<dbReference type="AlphaFoldDB" id="A0A8J7U2K5"/>
<dbReference type="RefSeq" id="WP_207858341.1">
    <property type="nucleotide sequence ID" value="NZ_JAFREP010000007.1"/>
</dbReference>
<dbReference type="EMBL" id="JAFREP010000007">
    <property type="protein sequence ID" value="MBO1318692.1"/>
    <property type="molecule type" value="Genomic_DNA"/>
</dbReference>